<feature type="transmembrane region" description="Helical" evidence="1">
    <location>
        <begin position="47"/>
        <end position="74"/>
    </location>
</feature>
<keyword evidence="1" id="KW-1133">Transmembrane helix</keyword>
<evidence type="ECO:0000256" key="1">
    <source>
        <dbReference type="SAM" id="Phobius"/>
    </source>
</evidence>
<reference evidence="2 3" key="1">
    <citation type="journal article" date="2012" name="J. Bacteriol.">
        <title>Genome of Bacillus macauensis ZFHKF-1, a Long-Chain-Forming Bacterium.</title>
        <authorList>
            <person name="Cai L."/>
            <person name="Zhang T."/>
        </authorList>
    </citation>
    <scope>NUCLEOTIDE SEQUENCE [LARGE SCALE GENOMIC DNA]</scope>
    <source>
        <strain evidence="2 3">ZFHKF-1</strain>
    </source>
</reference>
<name>I8UAZ2_9BACL</name>
<keyword evidence="1" id="KW-0472">Membrane</keyword>
<proteinExistence type="predicted"/>
<dbReference type="Proteomes" id="UP000004080">
    <property type="component" value="Unassembled WGS sequence"/>
</dbReference>
<keyword evidence="3" id="KW-1185">Reference proteome</keyword>
<feature type="transmembrane region" description="Helical" evidence="1">
    <location>
        <begin position="86"/>
        <end position="108"/>
    </location>
</feature>
<comment type="caution">
    <text evidence="2">The sequence shown here is derived from an EMBL/GenBank/DDBJ whole genome shotgun (WGS) entry which is preliminary data.</text>
</comment>
<dbReference type="EMBL" id="AKKV01000040">
    <property type="protein sequence ID" value="EIT84095.1"/>
    <property type="molecule type" value="Genomic_DNA"/>
</dbReference>
<evidence type="ECO:0000313" key="3">
    <source>
        <dbReference type="Proteomes" id="UP000004080"/>
    </source>
</evidence>
<gene>
    <name evidence="2" type="ORF">A374_16974</name>
</gene>
<feature type="transmembrane region" description="Helical" evidence="1">
    <location>
        <begin position="21"/>
        <end position="41"/>
    </location>
</feature>
<feature type="transmembrane region" description="Helical" evidence="1">
    <location>
        <begin position="114"/>
        <end position="135"/>
    </location>
</feature>
<protein>
    <submittedName>
        <fullName evidence="2">Uncharacterized protein</fullName>
    </submittedName>
</protein>
<sequence length="140" mass="16399">MKNELMKYVLHWRRRIWQHSFRVALVASLIWAVVFASLWAAGEIFDWGFLGVVVGITIMATPGYLLIAIPYRVLVYKFISDKRLSITALIAYWLVLFPLYILLVSPPWLSLREFYSFLYITSLTAIAFWLADSFVNRKRC</sequence>
<organism evidence="2 3">
    <name type="scientific">Fictibacillus macauensis ZFHKF-1</name>
    <dbReference type="NCBI Taxonomy" id="1196324"/>
    <lineage>
        <taxon>Bacteria</taxon>
        <taxon>Bacillati</taxon>
        <taxon>Bacillota</taxon>
        <taxon>Bacilli</taxon>
        <taxon>Bacillales</taxon>
        <taxon>Fictibacillaceae</taxon>
        <taxon>Fictibacillus</taxon>
    </lineage>
</organism>
<evidence type="ECO:0000313" key="2">
    <source>
        <dbReference type="EMBL" id="EIT84095.1"/>
    </source>
</evidence>
<dbReference type="RefSeq" id="WP_007203466.1">
    <property type="nucleotide sequence ID" value="NZ_AKKV01000040.1"/>
</dbReference>
<keyword evidence="1" id="KW-0812">Transmembrane</keyword>
<dbReference type="AlphaFoldDB" id="I8UAZ2"/>
<accession>I8UAZ2</accession>